<comment type="subcellular location">
    <subcellularLocation>
        <location evidence="1">Cell outer membrane</location>
    </subcellularLocation>
</comment>
<feature type="domain" description="SusD-like N-terminal" evidence="7">
    <location>
        <begin position="103"/>
        <end position="225"/>
    </location>
</feature>
<dbReference type="AlphaFoldDB" id="A0A3D9L833"/>
<evidence type="ECO:0000256" key="2">
    <source>
        <dbReference type="ARBA" id="ARBA00006275"/>
    </source>
</evidence>
<keyword evidence="9" id="KW-1185">Reference proteome</keyword>
<sequence length="600" mass="67272">MKNIRNIALAGVLALAAGCQDRFIDLDPQDSITEAVYFTTPEHFEYASNQLHTNLVGWSAIKGAGLPNEYRTAFADWMDFGTDLTALAQDEGRGTLTVSNSDPYWKSHYYFLRDANMIIKKGEEYTGDQSEIAPYLATGYFFRAYHHYELLTRFGGVPLALQVYDLDDELLHTGVRNSRYEVVAQIVADLDAAIENLPFEAEISDGEKGKISKEGAKALKARLMLFEATWEKYVGTTTDGDGVTVGAGSAKPEGYPSIDEMLSTAIELATDVIDNGPYELWNHNDELNNMSNYYLFNIDGDGSNPAGLTKSSNREFIIQGIYDFDLRRSGGNISHVVQGRIAPSRKMLDMFLCRDGLPISQSSQFQGYNTVYDELQNRDFRMQSYFGNIPENGSPALNAQSGSNAGVGIQAQKHKAFDYPNYRAQGQESQNFPYMRLAELLLIYAEAKFERDGSLSDADLNYSINKTRERAGIAPLTNALVTANGLDMLEEIRRERTIELYAENSRYLDLKRWAIAEEVLSETIYGPVIEGTVYETDASLYSPDYYLFPAEEITVGDGSQLETVVLDHHSVRNFTRKNYLFSIPLEALQLTSELLQNPEW</sequence>
<evidence type="ECO:0000256" key="5">
    <source>
        <dbReference type="ARBA" id="ARBA00023237"/>
    </source>
</evidence>
<accession>A0A3D9L833</accession>
<evidence type="ECO:0000313" key="9">
    <source>
        <dbReference type="Proteomes" id="UP000256779"/>
    </source>
</evidence>
<evidence type="ECO:0000256" key="3">
    <source>
        <dbReference type="ARBA" id="ARBA00022729"/>
    </source>
</evidence>
<dbReference type="Proteomes" id="UP000256779">
    <property type="component" value="Unassembled WGS sequence"/>
</dbReference>
<dbReference type="GO" id="GO:0009279">
    <property type="term" value="C:cell outer membrane"/>
    <property type="evidence" value="ECO:0007669"/>
    <property type="project" value="UniProtKB-SubCell"/>
</dbReference>
<gene>
    <name evidence="8" type="ORF">C7460_10218</name>
</gene>
<feature type="domain" description="RagB/SusD" evidence="6">
    <location>
        <begin position="331"/>
        <end position="600"/>
    </location>
</feature>
<name>A0A3D9L833_MARFU</name>
<proteinExistence type="inferred from homology"/>
<evidence type="ECO:0000259" key="6">
    <source>
        <dbReference type="Pfam" id="PF07980"/>
    </source>
</evidence>
<dbReference type="RefSeq" id="WP_115866542.1">
    <property type="nucleotide sequence ID" value="NZ_QREG01000002.1"/>
</dbReference>
<keyword evidence="4" id="KW-0472">Membrane</keyword>
<dbReference type="Pfam" id="PF14322">
    <property type="entry name" value="SusD-like_3"/>
    <property type="match status" value="1"/>
</dbReference>
<dbReference type="SUPFAM" id="SSF48452">
    <property type="entry name" value="TPR-like"/>
    <property type="match status" value="1"/>
</dbReference>
<evidence type="ECO:0000256" key="1">
    <source>
        <dbReference type="ARBA" id="ARBA00004442"/>
    </source>
</evidence>
<comment type="caution">
    <text evidence="8">The sequence shown here is derived from an EMBL/GenBank/DDBJ whole genome shotgun (WGS) entry which is preliminary data.</text>
</comment>
<evidence type="ECO:0000259" key="7">
    <source>
        <dbReference type="Pfam" id="PF14322"/>
    </source>
</evidence>
<dbReference type="InterPro" id="IPR012944">
    <property type="entry name" value="SusD_RagB_dom"/>
</dbReference>
<dbReference type="PROSITE" id="PS51257">
    <property type="entry name" value="PROKAR_LIPOPROTEIN"/>
    <property type="match status" value="1"/>
</dbReference>
<dbReference type="OrthoDB" id="5694214at2"/>
<organism evidence="8 9">
    <name type="scientific">Marinoscillum furvescens DSM 4134</name>
    <dbReference type="NCBI Taxonomy" id="1122208"/>
    <lineage>
        <taxon>Bacteria</taxon>
        <taxon>Pseudomonadati</taxon>
        <taxon>Bacteroidota</taxon>
        <taxon>Cytophagia</taxon>
        <taxon>Cytophagales</taxon>
        <taxon>Reichenbachiellaceae</taxon>
        <taxon>Marinoscillum</taxon>
    </lineage>
</organism>
<dbReference type="InterPro" id="IPR011990">
    <property type="entry name" value="TPR-like_helical_dom_sf"/>
</dbReference>
<dbReference type="InterPro" id="IPR033985">
    <property type="entry name" value="SusD-like_N"/>
</dbReference>
<dbReference type="Gene3D" id="1.25.40.390">
    <property type="match status" value="1"/>
</dbReference>
<reference evidence="8 9" key="1">
    <citation type="submission" date="2018-07" db="EMBL/GenBank/DDBJ databases">
        <title>Genomic Encyclopedia of Type Strains, Phase IV (KMG-IV): sequencing the most valuable type-strain genomes for metagenomic binning, comparative biology and taxonomic classification.</title>
        <authorList>
            <person name="Goeker M."/>
        </authorList>
    </citation>
    <scope>NUCLEOTIDE SEQUENCE [LARGE SCALE GENOMIC DNA]</scope>
    <source>
        <strain evidence="8 9">DSM 4134</strain>
    </source>
</reference>
<protein>
    <submittedName>
        <fullName evidence="8">Putative outer membrane starch-binding protein</fullName>
    </submittedName>
</protein>
<dbReference type="EMBL" id="QREG01000002">
    <property type="protein sequence ID" value="REE02000.1"/>
    <property type="molecule type" value="Genomic_DNA"/>
</dbReference>
<keyword evidence="5" id="KW-0998">Cell outer membrane</keyword>
<keyword evidence="3" id="KW-0732">Signal</keyword>
<comment type="similarity">
    <text evidence="2">Belongs to the SusD family.</text>
</comment>
<evidence type="ECO:0000256" key="4">
    <source>
        <dbReference type="ARBA" id="ARBA00023136"/>
    </source>
</evidence>
<evidence type="ECO:0000313" key="8">
    <source>
        <dbReference type="EMBL" id="REE02000.1"/>
    </source>
</evidence>
<dbReference type="Pfam" id="PF07980">
    <property type="entry name" value="SusD_RagB"/>
    <property type="match status" value="1"/>
</dbReference>